<name>A0A261EQK1_9BIFI</name>
<comment type="caution">
    <text evidence="12">The sequence shown here is derived from an EMBL/GenBank/DDBJ whole genome shotgun (WGS) entry which is preliminary data.</text>
</comment>
<dbReference type="GO" id="GO:0140114">
    <property type="term" value="P:cellular detoxification of fluoride"/>
    <property type="evidence" value="ECO:0007669"/>
    <property type="project" value="UniProtKB-UniRule"/>
</dbReference>
<comment type="similarity">
    <text evidence="7 10">Belongs to the fluoride channel Fluc/FEX (TC 1.A.43) family.</text>
</comment>
<evidence type="ECO:0000256" key="9">
    <source>
        <dbReference type="ARBA" id="ARBA00049940"/>
    </source>
</evidence>
<dbReference type="Pfam" id="PF02537">
    <property type="entry name" value="CRCB"/>
    <property type="match status" value="1"/>
</dbReference>
<protein>
    <recommendedName>
        <fullName evidence="10">Fluoride-specific ion channel FluC</fullName>
    </recommendedName>
</protein>
<evidence type="ECO:0000256" key="11">
    <source>
        <dbReference type="SAM" id="MobiDB-lite"/>
    </source>
</evidence>
<evidence type="ECO:0000256" key="7">
    <source>
        <dbReference type="ARBA" id="ARBA00035120"/>
    </source>
</evidence>
<feature type="compositionally biased region" description="Low complexity" evidence="11">
    <location>
        <begin position="10"/>
        <end position="25"/>
    </location>
</feature>
<keyword evidence="10" id="KW-0915">Sodium</keyword>
<accession>A0A261EQK1</accession>
<evidence type="ECO:0000256" key="8">
    <source>
        <dbReference type="ARBA" id="ARBA00035585"/>
    </source>
</evidence>
<evidence type="ECO:0000256" key="4">
    <source>
        <dbReference type="ARBA" id="ARBA00022989"/>
    </source>
</evidence>
<dbReference type="OrthoDB" id="3240363at2"/>
<keyword evidence="10" id="KW-0406">Ion transport</keyword>
<organism evidence="12 13">
    <name type="scientific">Pseudoscardovia radai</name>
    <dbReference type="NCBI Taxonomy" id="987066"/>
    <lineage>
        <taxon>Bacteria</taxon>
        <taxon>Bacillati</taxon>
        <taxon>Actinomycetota</taxon>
        <taxon>Actinomycetes</taxon>
        <taxon>Bifidobacteriales</taxon>
        <taxon>Bifidobacteriaceae</taxon>
        <taxon>Pseudoscardovia</taxon>
    </lineage>
</organism>
<evidence type="ECO:0000313" key="13">
    <source>
        <dbReference type="Proteomes" id="UP000216725"/>
    </source>
</evidence>
<dbReference type="Proteomes" id="UP000216725">
    <property type="component" value="Unassembled WGS sequence"/>
</dbReference>
<keyword evidence="2 10" id="KW-1003">Cell membrane</keyword>
<dbReference type="PANTHER" id="PTHR28259:SF1">
    <property type="entry name" value="FLUORIDE EXPORT PROTEIN 1-RELATED"/>
    <property type="match status" value="1"/>
</dbReference>
<feature type="transmembrane region" description="Helical" evidence="10">
    <location>
        <begin position="81"/>
        <end position="103"/>
    </location>
</feature>
<feature type="transmembrane region" description="Helical" evidence="10">
    <location>
        <begin position="151"/>
        <end position="172"/>
    </location>
</feature>
<gene>
    <name evidence="10" type="primary">fluC</name>
    <name evidence="10" type="synonym">crcB</name>
    <name evidence="12" type="ORF">PSRA_1698</name>
</gene>
<keyword evidence="10" id="KW-0813">Transport</keyword>
<dbReference type="EMBL" id="MWWR01000022">
    <property type="protein sequence ID" value="OZG49138.1"/>
    <property type="molecule type" value="Genomic_DNA"/>
</dbReference>
<evidence type="ECO:0000256" key="6">
    <source>
        <dbReference type="ARBA" id="ARBA00023303"/>
    </source>
</evidence>
<keyword evidence="6 10" id="KW-0407">Ion channel</keyword>
<evidence type="ECO:0000256" key="3">
    <source>
        <dbReference type="ARBA" id="ARBA00022692"/>
    </source>
</evidence>
<feature type="binding site" evidence="10">
    <location>
        <position position="124"/>
    </location>
    <ligand>
        <name>Na(+)</name>
        <dbReference type="ChEBI" id="CHEBI:29101"/>
        <note>structural</note>
    </ligand>
</feature>
<reference evidence="12 13" key="1">
    <citation type="journal article" date="2017" name="BMC Genomics">
        <title>Comparative genomic and phylogenomic analyses of the Bifidobacteriaceae family.</title>
        <authorList>
            <person name="Lugli G.A."/>
            <person name="Milani C."/>
            <person name="Turroni F."/>
            <person name="Duranti S."/>
            <person name="Mancabelli L."/>
            <person name="Mangifesta M."/>
            <person name="Ferrario C."/>
            <person name="Modesto M."/>
            <person name="Mattarelli P."/>
            <person name="Jiri K."/>
            <person name="van Sinderen D."/>
            <person name="Ventura M."/>
        </authorList>
    </citation>
    <scope>NUCLEOTIDE SEQUENCE [LARGE SCALE GENOMIC DNA]</scope>
    <source>
        <strain evidence="12 13">DSM 24742</strain>
    </source>
</reference>
<sequence length="206" mass="20625">MSISHDAHDAPGAGTADDAGAAAPDTAQGAATRPYDALTDWGVYLSVFVGGFFGTLVRYWLSVVMPQNGADGGVMYWGTFTANILAAFIYGCVAAYLGAATWLGARRRECTNRGLGMGFCGGLSTMSTFAVEQFTQLSSAGGTPETGGVPGGVAFVVYVSVTFILGVLLAYAGSVLGARLAQGHAAGASSAGKAGTGDSATKGAQA</sequence>
<dbReference type="RefSeq" id="WP_094661490.1">
    <property type="nucleotide sequence ID" value="NZ_MWWR01000022.1"/>
</dbReference>
<dbReference type="InterPro" id="IPR003691">
    <property type="entry name" value="FluC"/>
</dbReference>
<comment type="subcellular location">
    <subcellularLocation>
        <location evidence="1 10">Cell membrane</location>
        <topology evidence="1 10">Multi-pass membrane protein</topology>
    </subcellularLocation>
</comment>
<keyword evidence="10" id="KW-0479">Metal-binding</keyword>
<evidence type="ECO:0000256" key="10">
    <source>
        <dbReference type="HAMAP-Rule" id="MF_00454"/>
    </source>
</evidence>
<dbReference type="GO" id="GO:0005886">
    <property type="term" value="C:plasma membrane"/>
    <property type="evidence" value="ECO:0007669"/>
    <property type="project" value="UniProtKB-SubCell"/>
</dbReference>
<evidence type="ECO:0000256" key="5">
    <source>
        <dbReference type="ARBA" id="ARBA00023136"/>
    </source>
</evidence>
<keyword evidence="13" id="KW-1185">Reference proteome</keyword>
<dbReference type="PANTHER" id="PTHR28259">
    <property type="entry name" value="FLUORIDE EXPORT PROTEIN 1-RELATED"/>
    <property type="match status" value="1"/>
</dbReference>
<feature type="binding site" evidence="10">
    <location>
        <position position="121"/>
    </location>
    <ligand>
        <name>Na(+)</name>
        <dbReference type="ChEBI" id="CHEBI:29101"/>
        <note>structural</note>
    </ligand>
</feature>
<evidence type="ECO:0000256" key="1">
    <source>
        <dbReference type="ARBA" id="ARBA00004651"/>
    </source>
</evidence>
<proteinExistence type="inferred from homology"/>
<keyword evidence="4 10" id="KW-1133">Transmembrane helix</keyword>
<feature type="region of interest" description="Disordered" evidence="11">
    <location>
        <begin position="1"/>
        <end position="25"/>
    </location>
</feature>
<comment type="function">
    <text evidence="9 10">Fluoride-specific ion channel. Important for reducing fluoride concentration in the cell, thus reducing its toxicity.</text>
</comment>
<dbReference type="AlphaFoldDB" id="A0A261EQK1"/>
<comment type="catalytic activity">
    <reaction evidence="8">
        <text>fluoride(in) = fluoride(out)</text>
        <dbReference type="Rhea" id="RHEA:76159"/>
        <dbReference type="ChEBI" id="CHEBI:17051"/>
    </reaction>
    <physiologicalReaction direction="left-to-right" evidence="8">
        <dbReference type="Rhea" id="RHEA:76160"/>
    </physiologicalReaction>
</comment>
<keyword evidence="5 10" id="KW-0472">Membrane</keyword>
<evidence type="ECO:0000313" key="12">
    <source>
        <dbReference type="EMBL" id="OZG49138.1"/>
    </source>
</evidence>
<dbReference type="GO" id="GO:0062054">
    <property type="term" value="F:fluoride channel activity"/>
    <property type="evidence" value="ECO:0007669"/>
    <property type="project" value="UniProtKB-UniRule"/>
</dbReference>
<comment type="activity regulation">
    <text evidence="10">Na(+) is not transported, but it plays an essential structural role and its presence is essential for fluoride channel function.</text>
</comment>
<keyword evidence="3 10" id="KW-0812">Transmembrane</keyword>
<evidence type="ECO:0000256" key="2">
    <source>
        <dbReference type="ARBA" id="ARBA00022475"/>
    </source>
</evidence>
<feature type="transmembrane region" description="Helical" evidence="10">
    <location>
        <begin position="115"/>
        <end position="131"/>
    </location>
</feature>
<dbReference type="HAMAP" id="MF_00454">
    <property type="entry name" value="FluC"/>
    <property type="match status" value="1"/>
</dbReference>
<dbReference type="GO" id="GO:0046872">
    <property type="term" value="F:metal ion binding"/>
    <property type="evidence" value="ECO:0007669"/>
    <property type="project" value="UniProtKB-KW"/>
</dbReference>
<feature type="transmembrane region" description="Helical" evidence="10">
    <location>
        <begin position="41"/>
        <end position="61"/>
    </location>
</feature>